<dbReference type="InterPro" id="IPR016166">
    <property type="entry name" value="FAD-bd_PCMH"/>
</dbReference>
<dbReference type="SUPFAM" id="SSF56176">
    <property type="entry name" value="FAD-binding/transporter-associated domain-like"/>
    <property type="match status" value="1"/>
</dbReference>
<accession>A0A398B1T6</accession>
<dbReference type="Gene3D" id="3.30.465.10">
    <property type="match status" value="1"/>
</dbReference>
<dbReference type="EMBL" id="QWVS01000032">
    <property type="protein sequence ID" value="RID83621.1"/>
    <property type="molecule type" value="Genomic_DNA"/>
</dbReference>
<evidence type="ECO:0000313" key="6">
    <source>
        <dbReference type="Proteomes" id="UP000266016"/>
    </source>
</evidence>
<dbReference type="PANTHER" id="PTHR42659">
    <property type="entry name" value="XANTHINE DEHYDROGENASE SUBUNIT C-RELATED"/>
    <property type="match status" value="1"/>
</dbReference>
<evidence type="ECO:0000256" key="3">
    <source>
        <dbReference type="ARBA" id="ARBA00023002"/>
    </source>
</evidence>
<organism evidence="5 6">
    <name type="scientific">Peribacillus asahii</name>
    <dbReference type="NCBI Taxonomy" id="228899"/>
    <lineage>
        <taxon>Bacteria</taxon>
        <taxon>Bacillati</taxon>
        <taxon>Bacillota</taxon>
        <taxon>Bacilli</taxon>
        <taxon>Bacillales</taxon>
        <taxon>Bacillaceae</taxon>
        <taxon>Peribacillus</taxon>
    </lineage>
</organism>
<evidence type="ECO:0000256" key="1">
    <source>
        <dbReference type="ARBA" id="ARBA00022630"/>
    </source>
</evidence>
<keyword evidence="3" id="KW-0560">Oxidoreductase</keyword>
<dbReference type="SUPFAM" id="SSF55447">
    <property type="entry name" value="CO dehydrogenase flavoprotein C-terminal domain-like"/>
    <property type="match status" value="1"/>
</dbReference>
<protein>
    <submittedName>
        <fullName evidence="5">Xanthine dehydrogenase</fullName>
    </submittedName>
</protein>
<dbReference type="InterPro" id="IPR016169">
    <property type="entry name" value="FAD-bd_PCMH_sub2"/>
</dbReference>
<keyword evidence="6" id="KW-1185">Reference proteome</keyword>
<keyword evidence="1" id="KW-0285">Flavoprotein</keyword>
<dbReference type="InterPro" id="IPR002346">
    <property type="entry name" value="Mopterin_DH_FAD-bd"/>
</dbReference>
<proteinExistence type="predicted"/>
<feature type="domain" description="FAD-binding PCMH-type" evidence="4">
    <location>
        <begin position="1"/>
        <end position="175"/>
    </location>
</feature>
<name>A0A398B1T6_9BACI</name>
<dbReference type="GO" id="GO:0071949">
    <property type="term" value="F:FAD binding"/>
    <property type="evidence" value="ECO:0007669"/>
    <property type="project" value="InterPro"/>
</dbReference>
<reference evidence="5 6" key="1">
    <citation type="submission" date="2018-08" db="EMBL/GenBank/DDBJ databases">
        <title>Bacillus jemisoniae sp. nov., Bacillus chryseoplanitiae sp. nov., Bacillus resnikiae sp. nov., and Bacillus frankliniae sp. nov., isolated from Viking spacecraft and associated surfaces.</title>
        <authorList>
            <person name="Seuylemezian A."/>
            <person name="Vaishampayan P."/>
        </authorList>
    </citation>
    <scope>NUCLEOTIDE SEQUENCE [LARGE SCALE GENOMIC DNA]</scope>
    <source>
        <strain evidence="5 6">MA001</strain>
    </source>
</reference>
<dbReference type="PANTHER" id="PTHR42659:SF2">
    <property type="entry name" value="XANTHINE DEHYDROGENASE SUBUNIT C-RELATED"/>
    <property type="match status" value="1"/>
</dbReference>
<evidence type="ECO:0000313" key="5">
    <source>
        <dbReference type="EMBL" id="RID83621.1"/>
    </source>
</evidence>
<dbReference type="RefSeq" id="WP_119118003.1">
    <property type="nucleotide sequence ID" value="NZ_QWVS01000032.1"/>
</dbReference>
<evidence type="ECO:0000259" key="4">
    <source>
        <dbReference type="PROSITE" id="PS51387"/>
    </source>
</evidence>
<dbReference type="InterPro" id="IPR005107">
    <property type="entry name" value="CO_DH_flav_C"/>
</dbReference>
<gene>
    <name evidence="5" type="ORF">D1953_15035</name>
</gene>
<sequence>MLHFNFDYYRPSSIDEAVELFDKLDQDGKKPIYLSGGTEITTLGRLNQVFTKAVIDVKGIPECNVLDYKQDSVVVVGAALTLTQVWESKILPLLGEACVRIGDRTSRNQITLGGNLASEIIYREAVLPLLLSNSTFVVAGIEGIRQLSVHKIFKEKLRLKRGEFLVQIKVDGKYRKMPFYIEKKRKSERVDYPLITLEALKVDRSIRLAISGLCAFPFRSYEMEKELNNTDISIEERIDRAILRIPAPVISDIRGSREYRIFVLRNTLLDALIYLGGVRA</sequence>
<dbReference type="AlphaFoldDB" id="A0A398B1T6"/>
<dbReference type="InterPro" id="IPR051312">
    <property type="entry name" value="Diverse_Substr_Oxidored"/>
</dbReference>
<dbReference type="InterPro" id="IPR036318">
    <property type="entry name" value="FAD-bd_PCMH-like_sf"/>
</dbReference>
<dbReference type="PROSITE" id="PS51387">
    <property type="entry name" value="FAD_PCMH"/>
    <property type="match status" value="1"/>
</dbReference>
<dbReference type="InterPro" id="IPR016167">
    <property type="entry name" value="FAD-bd_PCMH_sub1"/>
</dbReference>
<dbReference type="Pfam" id="PF00941">
    <property type="entry name" value="FAD_binding_5"/>
    <property type="match status" value="1"/>
</dbReference>
<dbReference type="SMART" id="SM01092">
    <property type="entry name" value="CO_deh_flav_C"/>
    <property type="match status" value="1"/>
</dbReference>
<evidence type="ECO:0000256" key="2">
    <source>
        <dbReference type="ARBA" id="ARBA00022827"/>
    </source>
</evidence>
<keyword evidence="2" id="KW-0274">FAD</keyword>
<dbReference type="Gene3D" id="3.30.43.10">
    <property type="entry name" value="Uridine Diphospho-n-acetylenolpyruvylglucosamine Reductase, domain 2"/>
    <property type="match status" value="1"/>
</dbReference>
<dbReference type="GO" id="GO:0016491">
    <property type="term" value="F:oxidoreductase activity"/>
    <property type="evidence" value="ECO:0007669"/>
    <property type="project" value="UniProtKB-KW"/>
</dbReference>
<comment type="caution">
    <text evidence="5">The sequence shown here is derived from an EMBL/GenBank/DDBJ whole genome shotgun (WGS) entry which is preliminary data.</text>
</comment>
<dbReference type="Proteomes" id="UP000266016">
    <property type="component" value="Unassembled WGS sequence"/>
</dbReference>
<dbReference type="InterPro" id="IPR036683">
    <property type="entry name" value="CO_DH_flav_C_dom_sf"/>
</dbReference>